<name>A0ABT9Q9M9_9ACTN</name>
<sequence>MSALAELVAGHLARLLRCSFILATLEEGREPHRFPPLNL</sequence>
<evidence type="ECO:0000313" key="2">
    <source>
        <dbReference type="Proteomes" id="UP001225356"/>
    </source>
</evidence>
<evidence type="ECO:0000313" key="1">
    <source>
        <dbReference type="EMBL" id="MDP9843433.1"/>
    </source>
</evidence>
<keyword evidence="2" id="KW-1185">Reference proteome</keyword>
<reference evidence="1 2" key="1">
    <citation type="submission" date="2023-07" db="EMBL/GenBank/DDBJ databases">
        <title>Sequencing the genomes of 1000 actinobacteria strains.</title>
        <authorList>
            <person name="Klenk H.-P."/>
        </authorList>
    </citation>
    <scope>NUCLEOTIDE SEQUENCE [LARGE SCALE GENOMIC DNA]</scope>
    <source>
        <strain evidence="1 2">DSM 46740</strain>
    </source>
</reference>
<comment type="caution">
    <text evidence="1">The sequence shown here is derived from an EMBL/GenBank/DDBJ whole genome shotgun (WGS) entry which is preliminary data.</text>
</comment>
<accession>A0ABT9Q9M9</accession>
<gene>
    <name evidence="1" type="ORF">J2853_002644</name>
</gene>
<evidence type="ECO:0008006" key="3">
    <source>
        <dbReference type="Google" id="ProtNLM"/>
    </source>
</evidence>
<protein>
    <recommendedName>
        <fullName evidence="3">Pyridoxamine 5'-phosphate oxidase</fullName>
    </recommendedName>
</protein>
<dbReference type="EMBL" id="JAUSQU010000001">
    <property type="protein sequence ID" value="MDP9843433.1"/>
    <property type="molecule type" value="Genomic_DNA"/>
</dbReference>
<proteinExistence type="predicted"/>
<organism evidence="1 2">
    <name type="scientific">Streptosporangium lutulentum</name>
    <dbReference type="NCBI Taxonomy" id="1461250"/>
    <lineage>
        <taxon>Bacteria</taxon>
        <taxon>Bacillati</taxon>
        <taxon>Actinomycetota</taxon>
        <taxon>Actinomycetes</taxon>
        <taxon>Streptosporangiales</taxon>
        <taxon>Streptosporangiaceae</taxon>
        <taxon>Streptosporangium</taxon>
    </lineage>
</organism>
<dbReference type="Proteomes" id="UP001225356">
    <property type="component" value="Unassembled WGS sequence"/>
</dbReference>